<feature type="region of interest" description="Disordered" evidence="3">
    <location>
        <begin position="344"/>
        <end position="368"/>
    </location>
</feature>
<dbReference type="CDD" id="cd08720">
    <property type="entry name" value="RGS_SNX25"/>
    <property type="match status" value="1"/>
</dbReference>
<dbReference type="OMA" id="HKSATHQ"/>
<dbReference type="GO" id="GO:0035091">
    <property type="term" value="F:phosphatidylinositol binding"/>
    <property type="evidence" value="ECO:0007669"/>
    <property type="project" value="InterPro"/>
</dbReference>
<dbReference type="EMBL" id="ADFV01066238">
    <property type="status" value="NOT_ANNOTATED_CDS"/>
    <property type="molecule type" value="Genomic_DNA"/>
</dbReference>
<dbReference type="HOGENOM" id="CLU_005899_0_1_1"/>
<dbReference type="STRING" id="61853.ENSNLEP00000013530"/>
<dbReference type="EMBL" id="ADFV01066235">
    <property type="status" value="NOT_ANNOTATED_CDS"/>
    <property type="molecule type" value="Genomic_DNA"/>
</dbReference>
<dbReference type="SMART" id="SM00312">
    <property type="entry name" value="PX"/>
    <property type="match status" value="1"/>
</dbReference>
<dbReference type="GO" id="GO:0005768">
    <property type="term" value="C:endosome"/>
    <property type="evidence" value="ECO:0007669"/>
    <property type="project" value="Ensembl"/>
</dbReference>
<dbReference type="Pfam" id="PF00787">
    <property type="entry name" value="PX"/>
    <property type="match status" value="1"/>
</dbReference>
<feature type="domain" description="PX" evidence="5">
    <location>
        <begin position="426"/>
        <end position="546"/>
    </location>
</feature>
<dbReference type="GeneTree" id="ENSGT00950000182856"/>
<dbReference type="EMBL" id="ADFV01066239">
    <property type="status" value="NOT_ANNOTATED_CDS"/>
    <property type="molecule type" value="Genomic_DNA"/>
</dbReference>
<dbReference type="eggNOG" id="KOG2101">
    <property type="taxonomic scope" value="Eukaryota"/>
</dbReference>
<proteinExistence type="inferred from homology"/>
<dbReference type="FunFam" id="1.10.167.10:FF:000013">
    <property type="entry name" value="sorting nexin-25 isoform X1"/>
    <property type="match status" value="1"/>
</dbReference>
<dbReference type="SUPFAM" id="SSF48097">
    <property type="entry name" value="Regulator of G-protein signaling, RGS"/>
    <property type="match status" value="1"/>
</dbReference>
<feature type="domain" description="RGS" evidence="4">
    <location>
        <begin position="220"/>
        <end position="334"/>
    </location>
</feature>
<keyword evidence="2" id="KW-0813">Transport</keyword>
<dbReference type="InterPro" id="IPR037899">
    <property type="entry name" value="SNX25_PX"/>
</dbReference>
<evidence type="ECO:0000259" key="5">
    <source>
        <dbReference type="PROSITE" id="PS50195"/>
    </source>
</evidence>
<dbReference type="InterPro" id="IPR044926">
    <property type="entry name" value="RGS_subdomain_2"/>
</dbReference>
<evidence type="ECO:0000256" key="1">
    <source>
        <dbReference type="ARBA" id="ARBA00010883"/>
    </source>
</evidence>
<protein>
    <submittedName>
        <fullName evidence="7">Sorting nexin 25</fullName>
    </submittedName>
</protein>
<dbReference type="CDD" id="cd06878">
    <property type="entry name" value="PX_SNX25"/>
    <property type="match status" value="1"/>
</dbReference>
<accession>G1RJX3</accession>
<dbReference type="Pfam" id="PF08628">
    <property type="entry name" value="Nexin_C"/>
    <property type="match status" value="1"/>
</dbReference>
<dbReference type="Proteomes" id="UP000001073">
    <property type="component" value="Chromosome 7b"/>
</dbReference>
<dbReference type="EMBL" id="ADFV01066236">
    <property type="status" value="NOT_ANNOTATED_CDS"/>
    <property type="molecule type" value="Genomic_DNA"/>
</dbReference>
<dbReference type="EMBL" id="ADFV01066233">
    <property type="status" value="NOT_ANNOTATED_CDS"/>
    <property type="molecule type" value="Genomic_DNA"/>
</dbReference>
<dbReference type="PROSITE" id="PS50195">
    <property type="entry name" value="PX"/>
    <property type="match status" value="1"/>
</dbReference>
<dbReference type="GO" id="GO:0032801">
    <property type="term" value="P:receptor catabolic process"/>
    <property type="evidence" value="ECO:0007669"/>
    <property type="project" value="Ensembl"/>
</dbReference>
<dbReference type="GO" id="GO:0015031">
    <property type="term" value="P:protein transport"/>
    <property type="evidence" value="ECO:0007669"/>
    <property type="project" value="UniProtKB-KW"/>
</dbReference>
<reference evidence="7" key="2">
    <citation type="submission" date="2025-08" db="UniProtKB">
        <authorList>
            <consortium name="Ensembl"/>
        </authorList>
    </citation>
    <scope>IDENTIFICATION</scope>
</reference>
<keyword evidence="8" id="KW-1185">Reference proteome</keyword>
<dbReference type="FunFam" id="3.30.1520.10:FF:000033">
    <property type="entry name" value="Sorting nexin 25"/>
    <property type="match status" value="1"/>
</dbReference>
<comment type="similarity">
    <text evidence="1">Belongs to the sorting nexin family.</text>
</comment>
<feature type="compositionally biased region" description="Basic and acidic residues" evidence="3">
    <location>
        <begin position="344"/>
        <end position="357"/>
    </location>
</feature>
<dbReference type="Pfam" id="PF00615">
    <property type="entry name" value="RGS"/>
    <property type="match status" value="1"/>
</dbReference>
<name>G1RJX3_NOMLE</name>
<dbReference type="InterPro" id="IPR016137">
    <property type="entry name" value="RGS"/>
</dbReference>
<dbReference type="SMART" id="SM00315">
    <property type="entry name" value="RGS"/>
    <property type="match status" value="1"/>
</dbReference>
<reference evidence="7" key="3">
    <citation type="submission" date="2025-09" db="UniProtKB">
        <authorList>
            <consortium name="Ensembl"/>
        </authorList>
    </citation>
    <scope>IDENTIFICATION</scope>
</reference>
<dbReference type="FunCoup" id="G1RJX3">
    <property type="interactions" value="1993"/>
</dbReference>
<dbReference type="SUPFAM" id="SSF64268">
    <property type="entry name" value="PX domain"/>
    <property type="match status" value="1"/>
</dbReference>
<dbReference type="PROSITE" id="PS51207">
    <property type="entry name" value="PXA"/>
    <property type="match status" value="1"/>
</dbReference>
<evidence type="ECO:0000256" key="2">
    <source>
        <dbReference type="ARBA" id="ARBA00022927"/>
    </source>
</evidence>
<sequence length="757" mass="88029">LDNYRDYILSWYGNLSRDEGQLYHLLLEDFWEIARQLHHRLSHVDVVKVVCNDVVRTLLTHFCDLKAANARHEEQPRPFVLHTCLRNSDDEVRFLQTCSRVLVFCLLPSKDVQSLSLRIMLAEILTTKGRLIQYQIVVEIIQATTISSFPQLKRHKGKETAAMKADLLRARNMKRYINQLTVAKKQCEKRIRILGGPAYDQQEDGALDEGEGPPSQKILQFEDILANTFYREHFGMYMERMDKRALISFWESVEHLKNANKNEIPQLVGEIYQNFFVESKEISVERSLYKEIQQCLVGNKGIEVFYKIQGDLYETLKDRYYPSFIVSDLYEKLLIKEEEKHAPQMISNKDEMGPRDEAGEEAVDDSTSQINEQASFAETRESLELVSQMLQSIVSKLKDEIILIEKERTDLQLHMARTDWWCENLGMWKASITSGEVTEENGEQLPCYFVMVSLQEVGGVETKNWTVPRRLSEFQNLHRKLSECVPSLKKVQLPSLSKLPFKSIDQKFMEKSKNQLNKFLQNLLSDERLCQSEALYAFLSPSPDYLKVIDVQGKKNSFSLSSFLERLPRDFFSHQEETEEDSDLSDYGDDVDGRKDALAEPCFMLIGEIFELRGMFKWVRRTLIALVQVTFGRTINKQIRDTVSWIFSEQMLVYYINTFRDAFWPNGKLAPLTTIRSKEQSQETKQRAQQKLLENIPDMLQSLVGQQNARHGIIKIFNALQETRANKHLLYVLMELLLIELCPELRIHLDQLKAGQV</sequence>
<dbReference type="GO" id="GO:0030512">
    <property type="term" value="P:negative regulation of transforming growth factor beta receptor signaling pathway"/>
    <property type="evidence" value="ECO:0007669"/>
    <property type="project" value="Ensembl"/>
</dbReference>
<dbReference type="EMBL" id="ADFV01066237">
    <property type="status" value="NOT_ANNOTATED_CDS"/>
    <property type="molecule type" value="Genomic_DNA"/>
</dbReference>
<dbReference type="PROSITE" id="PS50132">
    <property type="entry name" value="RGS"/>
    <property type="match status" value="1"/>
</dbReference>
<dbReference type="GO" id="GO:0034713">
    <property type="term" value="F:type I transforming growth factor beta receptor binding"/>
    <property type="evidence" value="ECO:0007669"/>
    <property type="project" value="Ensembl"/>
</dbReference>
<dbReference type="InParanoid" id="G1RJX3"/>
<dbReference type="PANTHER" id="PTHR22775">
    <property type="entry name" value="SORTING NEXIN"/>
    <property type="match status" value="1"/>
</dbReference>
<dbReference type="EMBL" id="ADFV01066234">
    <property type="status" value="NOT_ANNOTATED_CDS"/>
    <property type="molecule type" value="Genomic_DNA"/>
</dbReference>
<evidence type="ECO:0000259" key="4">
    <source>
        <dbReference type="PROSITE" id="PS50132"/>
    </source>
</evidence>
<dbReference type="EMBL" id="ADFV01066232">
    <property type="status" value="NOT_ANNOTATED_CDS"/>
    <property type="molecule type" value="Genomic_DNA"/>
</dbReference>
<dbReference type="InterPro" id="IPR036305">
    <property type="entry name" value="RGS_sf"/>
</dbReference>
<keyword evidence="2" id="KW-0653">Protein transport</keyword>
<dbReference type="PANTHER" id="PTHR22775:SF48">
    <property type="entry name" value="SORTING NEXIN-25"/>
    <property type="match status" value="1"/>
</dbReference>
<dbReference type="Gene3D" id="3.30.1520.10">
    <property type="entry name" value="Phox-like domain"/>
    <property type="match status" value="1"/>
</dbReference>
<evidence type="ECO:0000256" key="3">
    <source>
        <dbReference type="SAM" id="MobiDB-lite"/>
    </source>
</evidence>
<reference evidence="7 8" key="1">
    <citation type="submission" date="2012-10" db="EMBL/GenBank/DDBJ databases">
        <authorList>
            <consortium name="Gibbon Genome Sequencing Consortium"/>
        </authorList>
    </citation>
    <scope>NUCLEOTIDE SEQUENCE [LARGE SCALE GENOMIC DNA]</scope>
</reference>
<dbReference type="InterPro" id="IPR003114">
    <property type="entry name" value="Phox_assoc"/>
</dbReference>
<dbReference type="InterPro" id="IPR001683">
    <property type="entry name" value="PX_dom"/>
</dbReference>
<dbReference type="Ensembl" id="ENSNLET00000014203.3">
    <property type="protein sequence ID" value="ENSNLEP00000013530.2"/>
    <property type="gene ID" value="ENSNLEG00000011147.3"/>
</dbReference>
<dbReference type="AlphaFoldDB" id="G1RJX3"/>
<organism evidence="7 8">
    <name type="scientific">Nomascus leucogenys</name>
    <name type="common">Northern white-cheeked gibbon</name>
    <name type="synonym">Hylobates leucogenys</name>
    <dbReference type="NCBI Taxonomy" id="61853"/>
    <lineage>
        <taxon>Eukaryota</taxon>
        <taxon>Metazoa</taxon>
        <taxon>Chordata</taxon>
        <taxon>Craniata</taxon>
        <taxon>Vertebrata</taxon>
        <taxon>Euteleostomi</taxon>
        <taxon>Mammalia</taxon>
        <taxon>Eutheria</taxon>
        <taxon>Euarchontoglires</taxon>
        <taxon>Primates</taxon>
        <taxon>Haplorrhini</taxon>
        <taxon>Catarrhini</taxon>
        <taxon>Hylobatidae</taxon>
        <taxon>Nomascus</taxon>
    </lineage>
</organism>
<dbReference type="InterPro" id="IPR013937">
    <property type="entry name" value="Sorting_nexin_C"/>
</dbReference>
<evidence type="ECO:0000313" key="8">
    <source>
        <dbReference type="Proteomes" id="UP000001073"/>
    </source>
</evidence>
<dbReference type="Pfam" id="PF02194">
    <property type="entry name" value="PXA"/>
    <property type="match status" value="1"/>
</dbReference>
<feature type="domain" description="PXA" evidence="6">
    <location>
        <begin position="1"/>
        <end position="146"/>
    </location>
</feature>
<dbReference type="Gene3D" id="1.10.167.10">
    <property type="entry name" value="Regulator of G-protein Signalling 4, domain 2"/>
    <property type="match status" value="1"/>
</dbReference>
<evidence type="ECO:0000313" key="7">
    <source>
        <dbReference type="Ensembl" id="ENSNLEP00000013530.2"/>
    </source>
</evidence>
<gene>
    <name evidence="7" type="primary">SNX25</name>
</gene>
<evidence type="ECO:0000259" key="6">
    <source>
        <dbReference type="PROSITE" id="PS51207"/>
    </source>
</evidence>
<dbReference type="InterPro" id="IPR036871">
    <property type="entry name" value="PX_dom_sf"/>
</dbReference>